<sequence length="123" mass="13041">MKSSLLPLLLVASAALAEPPAADPAAPLGRLFNTAERRAKLDGMRERNIEPGTTRTESEVRLDGIVRTSDGRSTVWVNGVARTDRAAVTHLGEHSARIATGSGQSVELPVGGSIRMVADDQNR</sequence>
<organism evidence="2 3">
    <name type="scientific">Niveibacterium umoris</name>
    <dbReference type="NCBI Taxonomy" id="1193620"/>
    <lineage>
        <taxon>Bacteria</taxon>
        <taxon>Pseudomonadati</taxon>
        <taxon>Pseudomonadota</taxon>
        <taxon>Betaproteobacteria</taxon>
        <taxon>Rhodocyclales</taxon>
        <taxon>Rhodocyclaceae</taxon>
        <taxon>Niveibacterium</taxon>
    </lineage>
</organism>
<protein>
    <submittedName>
        <fullName evidence="2">Uncharacterized protein</fullName>
    </submittedName>
</protein>
<feature type="signal peptide" evidence="1">
    <location>
        <begin position="1"/>
        <end position="17"/>
    </location>
</feature>
<evidence type="ECO:0000313" key="3">
    <source>
        <dbReference type="Proteomes" id="UP000561045"/>
    </source>
</evidence>
<name>A0A840BMH1_9RHOO</name>
<dbReference type="AlphaFoldDB" id="A0A840BMH1"/>
<feature type="chain" id="PRO_5032910437" evidence="1">
    <location>
        <begin position="18"/>
        <end position="123"/>
    </location>
</feature>
<dbReference type="EMBL" id="JACIET010000001">
    <property type="protein sequence ID" value="MBB4012758.1"/>
    <property type="molecule type" value="Genomic_DNA"/>
</dbReference>
<accession>A0A840BMH1</accession>
<evidence type="ECO:0000313" key="2">
    <source>
        <dbReference type="EMBL" id="MBB4012758.1"/>
    </source>
</evidence>
<evidence type="ECO:0000256" key="1">
    <source>
        <dbReference type="SAM" id="SignalP"/>
    </source>
</evidence>
<dbReference type="RefSeq" id="WP_183634538.1">
    <property type="nucleotide sequence ID" value="NZ_BAABLE010000011.1"/>
</dbReference>
<keyword evidence="3" id="KW-1185">Reference proteome</keyword>
<proteinExistence type="predicted"/>
<comment type="caution">
    <text evidence="2">The sequence shown here is derived from an EMBL/GenBank/DDBJ whole genome shotgun (WGS) entry which is preliminary data.</text>
</comment>
<gene>
    <name evidence="2" type="ORF">GGR36_002066</name>
</gene>
<keyword evidence="1" id="KW-0732">Signal</keyword>
<reference evidence="2 3" key="1">
    <citation type="submission" date="2020-08" db="EMBL/GenBank/DDBJ databases">
        <title>Genomic Encyclopedia of Type Strains, Phase IV (KMG-IV): sequencing the most valuable type-strain genomes for metagenomic binning, comparative biology and taxonomic classification.</title>
        <authorList>
            <person name="Goeker M."/>
        </authorList>
    </citation>
    <scope>NUCLEOTIDE SEQUENCE [LARGE SCALE GENOMIC DNA]</scope>
    <source>
        <strain evidence="2 3">DSM 106739</strain>
    </source>
</reference>
<dbReference type="Proteomes" id="UP000561045">
    <property type="component" value="Unassembled WGS sequence"/>
</dbReference>